<name>A0A382KDG6_9ZZZZ</name>
<sequence>VRQLKKFFRTVFLVDLVKGLLVTLKYTPQPAFTFQYPAERRPVAPRFRGVLR</sequence>
<accession>A0A382KDG6</accession>
<dbReference type="EMBL" id="UINC01079497">
    <property type="protein sequence ID" value="SVC21553.1"/>
    <property type="molecule type" value="Genomic_DNA"/>
</dbReference>
<dbReference type="AlphaFoldDB" id="A0A382KDG6"/>
<proteinExistence type="predicted"/>
<evidence type="ECO:0000313" key="1">
    <source>
        <dbReference type="EMBL" id="SVC21553.1"/>
    </source>
</evidence>
<feature type="non-terminal residue" evidence="1">
    <location>
        <position position="52"/>
    </location>
</feature>
<protein>
    <recommendedName>
        <fullName evidence="2">NADH-quinone oxidoreductase subunit I</fullName>
    </recommendedName>
</protein>
<evidence type="ECO:0008006" key="2">
    <source>
        <dbReference type="Google" id="ProtNLM"/>
    </source>
</evidence>
<feature type="non-terminal residue" evidence="1">
    <location>
        <position position="1"/>
    </location>
</feature>
<reference evidence="1" key="1">
    <citation type="submission" date="2018-05" db="EMBL/GenBank/DDBJ databases">
        <authorList>
            <person name="Lanie J.A."/>
            <person name="Ng W.-L."/>
            <person name="Kazmierczak K.M."/>
            <person name="Andrzejewski T.M."/>
            <person name="Davidsen T.M."/>
            <person name="Wayne K.J."/>
            <person name="Tettelin H."/>
            <person name="Glass J.I."/>
            <person name="Rusch D."/>
            <person name="Podicherti R."/>
            <person name="Tsui H.-C.T."/>
            <person name="Winkler M.E."/>
        </authorList>
    </citation>
    <scope>NUCLEOTIDE SEQUENCE</scope>
</reference>
<gene>
    <name evidence="1" type="ORF">METZ01_LOCUS274407</name>
</gene>
<organism evidence="1">
    <name type="scientific">marine metagenome</name>
    <dbReference type="NCBI Taxonomy" id="408172"/>
    <lineage>
        <taxon>unclassified sequences</taxon>
        <taxon>metagenomes</taxon>
        <taxon>ecological metagenomes</taxon>
    </lineage>
</organism>